<evidence type="ECO:0000256" key="2">
    <source>
        <dbReference type="SAM" id="SignalP"/>
    </source>
</evidence>
<evidence type="ECO:0000313" key="3">
    <source>
        <dbReference type="EMBL" id="ALV04839.1"/>
    </source>
</evidence>
<dbReference type="RefSeq" id="WP_147307132.1">
    <property type="nucleotide sequence ID" value="NZ_CP013729.1"/>
</dbReference>
<dbReference type="InterPro" id="IPR011042">
    <property type="entry name" value="6-blade_b-propeller_TolB-like"/>
</dbReference>
<dbReference type="GO" id="GO:0016158">
    <property type="term" value="F:inositol hexakisphosphate 3-phosphatase activity"/>
    <property type="evidence" value="ECO:0007669"/>
    <property type="project" value="InterPro"/>
</dbReference>
<evidence type="ECO:0000256" key="1">
    <source>
        <dbReference type="SAM" id="MobiDB-lite"/>
    </source>
</evidence>
<proteinExistence type="predicted"/>
<dbReference type="PROSITE" id="PS51257">
    <property type="entry name" value="PROKAR_LIPOPROTEIN"/>
    <property type="match status" value="1"/>
</dbReference>
<dbReference type="SUPFAM" id="SSF50956">
    <property type="entry name" value="Thermostable phytase (3-phytase)"/>
    <property type="match status" value="2"/>
</dbReference>
<keyword evidence="4" id="KW-1185">Reference proteome</keyword>
<feature type="signal peptide" evidence="2">
    <location>
        <begin position="1"/>
        <end position="33"/>
    </location>
</feature>
<dbReference type="Pfam" id="PF02333">
    <property type="entry name" value="Phytase"/>
    <property type="match status" value="1"/>
</dbReference>
<protein>
    <submittedName>
        <fullName evidence="3">3-phytase</fullName>
    </submittedName>
</protein>
<dbReference type="PATRIC" id="fig|76731.3.peg.343"/>
<dbReference type="EMBL" id="CP013729">
    <property type="protein sequence ID" value="ALV04839.1"/>
    <property type="molecule type" value="Genomic_DNA"/>
</dbReference>
<dbReference type="Proteomes" id="UP000060699">
    <property type="component" value="Chromosome"/>
</dbReference>
<dbReference type="Gene3D" id="2.120.10.30">
    <property type="entry name" value="TolB, C-terminal domain"/>
    <property type="match status" value="2"/>
</dbReference>
<feature type="chain" id="PRO_5043893009" evidence="2">
    <location>
        <begin position="34"/>
        <end position="602"/>
    </location>
</feature>
<feature type="compositionally biased region" description="Low complexity" evidence="1">
    <location>
        <begin position="51"/>
        <end position="70"/>
    </location>
</feature>
<feature type="region of interest" description="Disordered" evidence="1">
    <location>
        <begin position="36"/>
        <end position="70"/>
    </location>
</feature>
<organism evidence="3 4">
    <name type="scientific">Roseateles depolymerans</name>
    <dbReference type="NCBI Taxonomy" id="76731"/>
    <lineage>
        <taxon>Bacteria</taxon>
        <taxon>Pseudomonadati</taxon>
        <taxon>Pseudomonadota</taxon>
        <taxon>Betaproteobacteria</taxon>
        <taxon>Burkholderiales</taxon>
        <taxon>Sphaerotilaceae</taxon>
        <taxon>Roseateles</taxon>
    </lineage>
</organism>
<feature type="compositionally biased region" description="Polar residues" evidence="1">
    <location>
        <begin position="41"/>
        <end position="50"/>
    </location>
</feature>
<dbReference type="InterPro" id="IPR003431">
    <property type="entry name" value="B-propeller_Phytase"/>
</dbReference>
<evidence type="ECO:0000313" key="4">
    <source>
        <dbReference type="Proteomes" id="UP000060699"/>
    </source>
</evidence>
<feature type="region of interest" description="Disordered" evidence="1">
    <location>
        <begin position="186"/>
        <end position="214"/>
    </location>
</feature>
<dbReference type="PROSITE" id="PS51662">
    <property type="entry name" value="BP_PHYTASE"/>
    <property type="match status" value="1"/>
</dbReference>
<dbReference type="OrthoDB" id="8696437at2"/>
<feature type="compositionally biased region" description="Low complexity" evidence="1">
    <location>
        <begin position="188"/>
        <end position="210"/>
    </location>
</feature>
<gene>
    <name evidence="3" type="ORF">RD2015_336</name>
</gene>
<sequence precursor="true">MSRITKVGPRATGRSWVASAALAACLMPWTAQAATAMQGDGQPQTPSLANSQSQSQSRSQSQSQSERQLQTPLQAQTLELAKSGLRLLDAQGHVQAELPMRAKRWDQRRLPDGRTVALVQDADSGALRLIEARRGQLEERRRWDGPAFNLEALCLYLPPAQPLLQAFVLGDDGIGEQWLVDEQGFPDTSGTSGTSGMSGASGTSGASGAARSPVMRRVASVPDAKGCAVRDEENRLYVAEAGVGLWAQSADAERHERRLVAPGLAPADLPLWMSAHAAERPAAIPVVQPSAQTVPVRGSGDAADDPAIWVHPRKPSASRILGTDKKLGLGVYDLQGRETQFLPVGRVNNVDLRQGLRYGKATWDLAVASQRDRKTVVVFQIDGAGHLTAAAELPTGLDEVYGICSGRNPDGGLDIFVNDKDGRVQQLRLQRQGSHWTGQPVAQFRLETQPEGCVVDEAGQQLFIGEEKRGLWRIALESDGRMGAAQLILPVGDILTADVEGMAVHRSAKGAWLVVSAQGSDSFVVLDAQPPHAVRGRFRVGLNAALGIDAVSETDGLDVTAANLGGPYGEGLLVVQDGHKRWPLGRQNFKLVPWTEVLRVMP</sequence>
<dbReference type="STRING" id="76731.RD2015_336"/>
<name>A0A0U3LIZ3_9BURK</name>
<dbReference type="AlphaFoldDB" id="A0A0U3LIZ3"/>
<reference evidence="3 4" key="1">
    <citation type="submission" date="2015-12" db="EMBL/GenBank/DDBJ databases">
        <title>Complete genome of Roseateles depolymerans KCTC 42856.</title>
        <authorList>
            <person name="Kim K.M."/>
        </authorList>
    </citation>
    <scope>NUCLEOTIDE SEQUENCE [LARGE SCALE GENOMIC DNA]</scope>
    <source>
        <strain evidence="3 4">KCTC 42856</strain>
    </source>
</reference>
<dbReference type="KEGG" id="rdp:RD2015_336"/>
<keyword evidence="2" id="KW-0732">Signal</keyword>
<accession>A0A0U3LIZ3</accession>